<dbReference type="Pfam" id="PF13439">
    <property type="entry name" value="Glyco_transf_4"/>
    <property type="match status" value="1"/>
</dbReference>
<name>A0A940X943_9FLAO</name>
<sequence>MTKIAILCNYKLHPERVGGMDYFFWEFDKKCKENNVEVDWFFPNEIENTNYKGMTIISFENYQLETFFIDYINKNNSKYDVIITHFVELCSSFFKDVKKYYPSKIICVDHNPRPLEGFTFKKKLIKKLKGILYSKYTDTFIGVSDYTTKNILKDYGLFLRKKTKTIYNGVKEELFLKRENNERYFKKFILTSNLRYVKGIQDLIEAVSFLPETIIANSVFHLYGEGDYEIKLKELVKKYHLEKNILFFGSSSVLNEIYCEYDYMIQPTYMECFSLSILESLSANVPVITTTVGGNAEVVIHNENGYLIEPHQPKQLAKLLQEICQGRKKINNETFINIRENFNLKLMVDNHFREL</sequence>
<dbReference type="EMBL" id="JAGFBV010000008">
    <property type="protein sequence ID" value="MBP4137837.1"/>
    <property type="molecule type" value="Genomic_DNA"/>
</dbReference>
<gene>
    <name evidence="3" type="ORF">J3495_07015</name>
</gene>
<evidence type="ECO:0000259" key="2">
    <source>
        <dbReference type="Pfam" id="PF13439"/>
    </source>
</evidence>
<dbReference type="InterPro" id="IPR028098">
    <property type="entry name" value="Glyco_trans_4-like_N"/>
</dbReference>
<evidence type="ECO:0000313" key="4">
    <source>
        <dbReference type="Proteomes" id="UP000675047"/>
    </source>
</evidence>
<reference evidence="3 4" key="1">
    <citation type="submission" date="2021-03" db="EMBL/GenBank/DDBJ databases">
        <title>Flavobacterium Flabelliformis Sp. Nov. And Flavobacterium Geliluteum Sp. Nov., Two Novel Multidrug Resistant Psychrophilic Species Isolated From Antarctica.</title>
        <authorList>
            <person name="Kralova S."/>
            <person name="Busse H.J."/>
            <person name="Bezdicek M."/>
            <person name="Nykrynova M."/>
            <person name="Kroupova E."/>
            <person name="Krsek D."/>
            <person name="Sedlacek I."/>
        </authorList>
    </citation>
    <scope>NUCLEOTIDE SEQUENCE [LARGE SCALE GENOMIC DNA]</scope>
    <source>
        <strain evidence="3 4">P7388</strain>
    </source>
</reference>
<feature type="domain" description="Glycosyltransferase subfamily 4-like N-terminal" evidence="2">
    <location>
        <begin position="18"/>
        <end position="172"/>
    </location>
</feature>
<keyword evidence="4" id="KW-1185">Reference proteome</keyword>
<dbReference type="Gene3D" id="3.40.50.2000">
    <property type="entry name" value="Glycogen Phosphorylase B"/>
    <property type="match status" value="2"/>
</dbReference>
<dbReference type="Pfam" id="PF00534">
    <property type="entry name" value="Glycos_transf_1"/>
    <property type="match status" value="1"/>
</dbReference>
<evidence type="ECO:0000313" key="3">
    <source>
        <dbReference type="EMBL" id="MBP4137837.1"/>
    </source>
</evidence>
<dbReference type="RefSeq" id="WP_210665842.1">
    <property type="nucleotide sequence ID" value="NZ_JAGFBV010000008.1"/>
</dbReference>
<dbReference type="GO" id="GO:0016757">
    <property type="term" value="F:glycosyltransferase activity"/>
    <property type="evidence" value="ECO:0007669"/>
    <property type="project" value="InterPro"/>
</dbReference>
<accession>A0A940X943</accession>
<dbReference type="InterPro" id="IPR001296">
    <property type="entry name" value="Glyco_trans_1"/>
</dbReference>
<dbReference type="PANTHER" id="PTHR12526">
    <property type="entry name" value="GLYCOSYLTRANSFERASE"/>
    <property type="match status" value="1"/>
</dbReference>
<proteinExistence type="predicted"/>
<dbReference type="Proteomes" id="UP000675047">
    <property type="component" value="Unassembled WGS sequence"/>
</dbReference>
<dbReference type="PANTHER" id="PTHR12526:SF630">
    <property type="entry name" value="GLYCOSYLTRANSFERASE"/>
    <property type="match status" value="1"/>
</dbReference>
<evidence type="ECO:0000259" key="1">
    <source>
        <dbReference type="Pfam" id="PF00534"/>
    </source>
</evidence>
<dbReference type="CDD" id="cd03801">
    <property type="entry name" value="GT4_PimA-like"/>
    <property type="match status" value="1"/>
</dbReference>
<dbReference type="AlphaFoldDB" id="A0A940X943"/>
<protein>
    <submittedName>
        <fullName evidence="3">Glycosyltransferase family 4 protein</fullName>
    </submittedName>
</protein>
<comment type="caution">
    <text evidence="3">The sequence shown here is derived from an EMBL/GenBank/DDBJ whole genome shotgun (WGS) entry which is preliminary data.</text>
</comment>
<organism evidence="3 4">
    <name type="scientific">Flavobacterium geliluteum</name>
    <dbReference type="NCBI Taxonomy" id="2816120"/>
    <lineage>
        <taxon>Bacteria</taxon>
        <taxon>Pseudomonadati</taxon>
        <taxon>Bacteroidota</taxon>
        <taxon>Flavobacteriia</taxon>
        <taxon>Flavobacteriales</taxon>
        <taxon>Flavobacteriaceae</taxon>
        <taxon>Flavobacterium</taxon>
    </lineage>
</organism>
<feature type="domain" description="Glycosyl transferase family 1" evidence="1">
    <location>
        <begin position="185"/>
        <end position="329"/>
    </location>
</feature>
<dbReference type="SUPFAM" id="SSF53756">
    <property type="entry name" value="UDP-Glycosyltransferase/glycogen phosphorylase"/>
    <property type="match status" value="1"/>
</dbReference>